<protein>
    <submittedName>
        <fullName evidence="2">Uncharacterized protein</fullName>
    </submittedName>
</protein>
<evidence type="ECO:0000313" key="2">
    <source>
        <dbReference type="EMBL" id="MBE4910114.1"/>
    </source>
</evidence>
<feature type="compositionally biased region" description="Basic and acidic residues" evidence="1">
    <location>
        <begin position="17"/>
        <end position="33"/>
    </location>
</feature>
<dbReference type="EMBL" id="JADCLJ010000024">
    <property type="protein sequence ID" value="MBE4910114.1"/>
    <property type="molecule type" value="Genomic_DNA"/>
</dbReference>
<feature type="region of interest" description="Disordered" evidence="1">
    <location>
        <begin position="1"/>
        <end position="45"/>
    </location>
</feature>
<gene>
    <name evidence="2" type="ORF">IMZ08_18925</name>
</gene>
<sequence length="45" mass="5261">MTKKPKFDLSYESDGQMGKDTKEKSNNKDKNKNENMFFNITPDSE</sequence>
<reference evidence="2 3" key="1">
    <citation type="submission" date="2020-10" db="EMBL/GenBank/DDBJ databases">
        <title>Bacillus sp. HD4P25, an endophyte from a halophyte.</title>
        <authorList>
            <person name="Sun J.-Q."/>
        </authorList>
    </citation>
    <scope>NUCLEOTIDE SEQUENCE [LARGE SCALE GENOMIC DNA]</scope>
    <source>
        <strain evidence="2 3">YIM 93174</strain>
    </source>
</reference>
<evidence type="ECO:0000256" key="1">
    <source>
        <dbReference type="SAM" id="MobiDB-lite"/>
    </source>
</evidence>
<name>A0ABR9QNM5_9BACI</name>
<proteinExistence type="predicted"/>
<evidence type="ECO:0000313" key="3">
    <source>
        <dbReference type="Proteomes" id="UP001516662"/>
    </source>
</evidence>
<dbReference type="RefSeq" id="WP_193539347.1">
    <property type="nucleotide sequence ID" value="NZ_JADCLJ010000024.1"/>
</dbReference>
<dbReference type="Proteomes" id="UP001516662">
    <property type="component" value="Unassembled WGS sequence"/>
</dbReference>
<comment type="caution">
    <text evidence="2">The sequence shown here is derived from an EMBL/GenBank/DDBJ whole genome shotgun (WGS) entry which is preliminary data.</text>
</comment>
<keyword evidence="3" id="KW-1185">Reference proteome</keyword>
<organism evidence="2 3">
    <name type="scientific">Litchfieldia luteola</name>
    <dbReference type="NCBI Taxonomy" id="682179"/>
    <lineage>
        <taxon>Bacteria</taxon>
        <taxon>Bacillati</taxon>
        <taxon>Bacillota</taxon>
        <taxon>Bacilli</taxon>
        <taxon>Bacillales</taxon>
        <taxon>Bacillaceae</taxon>
        <taxon>Litchfieldia</taxon>
    </lineage>
</organism>
<accession>A0ABR9QNM5</accession>